<evidence type="ECO:0000313" key="9">
    <source>
        <dbReference type="Proteomes" id="UP000635606"/>
    </source>
</evidence>
<dbReference type="NCBIfam" id="TIGR00765">
    <property type="entry name" value="yihY_not_rbn"/>
    <property type="match status" value="1"/>
</dbReference>
<reference evidence="8" key="1">
    <citation type="submission" date="2021-01" db="EMBL/GenBank/DDBJ databases">
        <title>Whole genome shotgun sequence of Virgisporangium ochraceum NBRC 16418.</title>
        <authorList>
            <person name="Komaki H."/>
            <person name="Tamura T."/>
        </authorList>
    </citation>
    <scope>NUCLEOTIDE SEQUENCE</scope>
    <source>
        <strain evidence="8">NBRC 16418</strain>
    </source>
</reference>
<feature type="transmembrane region" description="Helical" evidence="7">
    <location>
        <begin position="240"/>
        <end position="264"/>
    </location>
</feature>
<dbReference type="Proteomes" id="UP000635606">
    <property type="component" value="Unassembled WGS sequence"/>
</dbReference>
<feature type="transmembrane region" description="Helical" evidence="7">
    <location>
        <begin position="166"/>
        <end position="189"/>
    </location>
</feature>
<dbReference type="RefSeq" id="WP_203926032.1">
    <property type="nucleotide sequence ID" value="NZ_BOPH01000015.1"/>
</dbReference>
<comment type="caution">
    <text evidence="8">The sequence shown here is derived from an EMBL/GenBank/DDBJ whole genome shotgun (WGS) entry which is preliminary data.</text>
</comment>
<dbReference type="InterPro" id="IPR017039">
    <property type="entry name" value="Virul_fac_BrkB"/>
</dbReference>
<keyword evidence="9" id="KW-1185">Reference proteome</keyword>
<feature type="transmembrane region" description="Helical" evidence="7">
    <location>
        <begin position="276"/>
        <end position="297"/>
    </location>
</feature>
<feature type="transmembrane region" description="Helical" evidence="7">
    <location>
        <begin position="209"/>
        <end position="228"/>
    </location>
</feature>
<dbReference type="PIRSF" id="PIRSF035875">
    <property type="entry name" value="RNase_BN"/>
    <property type="match status" value="1"/>
</dbReference>
<feature type="transmembrane region" description="Helical" evidence="7">
    <location>
        <begin position="122"/>
        <end position="145"/>
    </location>
</feature>
<organism evidence="8 9">
    <name type="scientific">Virgisporangium ochraceum</name>
    <dbReference type="NCBI Taxonomy" id="65505"/>
    <lineage>
        <taxon>Bacteria</taxon>
        <taxon>Bacillati</taxon>
        <taxon>Actinomycetota</taxon>
        <taxon>Actinomycetes</taxon>
        <taxon>Micromonosporales</taxon>
        <taxon>Micromonosporaceae</taxon>
        <taxon>Virgisporangium</taxon>
    </lineage>
</organism>
<evidence type="ECO:0000256" key="7">
    <source>
        <dbReference type="SAM" id="Phobius"/>
    </source>
</evidence>
<protein>
    <submittedName>
        <fullName evidence="8">Uncharacterized protein</fullName>
    </submittedName>
</protein>
<evidence type="ECO:0000256" key="3">
    <source>
        <dbReference type="ARBA" id="ARBA00022692"/>
    </source>
</evidence>
<dbReference type="PANTHER" id="PTHR30213:SF0">
    <property type="entry name" value="UPF0761 MEMBRANE PROTEIN YIHY"/>
    <property type="match status" value="1"/>
</dbReference>
<gene>
    <name evidence="8" type="ORF">Voc01_009510</name>
</gene>
<name>A0A8J3ZKK7_9ACTN</name>
<dbReference type="EMBL" id="BOPH01000015">
    <property type="protein sequence ID" value="GIJ66034.1"/>
    <property type="molecule type" value="Genomic_DNA"/>
</dbReference>
<sequence>MALRSKRKNERLADDPLQPDLPPEQEMPDKPTELGGRGWFGTLKRTVREFQDDNLSDWAAALTYYGVLSIFPGIIVLLSVFSLVSDENTADRAVDEVAPDRYANTIKSFIDDLQGAQSSAGAIAIVGILGALWSASGYVGAFMRASNAIYDVPEGRPIWKTIPTRLAVTIATGVLLAISAFIVVFTGGVAERVGDLVGLGKGAVVTWDILKWPVLVALVSLMFALLYWASPNAKHGSFRWVSPGGVLAVFLWIVVSAGFAFYLANFANYNKTYGTLGGVIAFLVWLYVSNIAVLLGAEFDAELERGRAIEAGHPDDEEPFVELRDTRKVKKGRDQDLS</sequence>
<feature type="transmembrane region" description="Helical" evidence="7">
    <location>
        <begin position="62"/>
        <end position="84"/>
    </location>
</feature>
<dbReference type="PANTHER" id="PTHR30213">
    <property type="entry name" value="INNER MEMBRANE PROTEIN YHJD"/>
    <property type="match status" value="1"/>
</dbReference>
<keyword evidence="3 7" id="KW-0812">Transmembrane</keyword>
<proteinExistence type="predicted"/>
<evidence type="ECO:0000256" key="6">
    <source>
        <dbReference type="SAM" id="MobiDB-lite"/>
    </source>
</evidence>
<evidence type="ECO:0000256" key="2">
    <source>
        <dbReference type="ARBA" id="ARBA00022475"/>
    </source>
</evidence>
<keyword evidence="2" id="KW-1003">Cell membrane</keyword>
<evidence type="ECO:0000256" key="5">
    <source>
        <dbReference type="ARBA" id="ARBA00023136"/>
    </source>
</evidence>
<comment type="subcellular location">
    <subcellularLocation>
        <location evidence="1">Cell membrane</location>
        <topology evidence="1">Multi-pass membrane protein</topology>
    </subcellularLocation>
</comment>
<dbReference type="Pfam" id="PF03631">
    <property type="entry name" value="Virul_fac_BrkB"/>
    <property type="match status" value="1"/>
</dbReference>
<feature type="region of interest" description="Disordered" evidence="6">
    <location>
        <begin position="1"/>
        <end position="37"/>
    </location>
</feature>
<keyword evidence="5 7" id="KW-0472">Membrane</keyword>
<dbReference type="GO" id="GO:0005886">
    <property type="term" value="C:plasma membrane"/>
    <property type="evidence" value="ECO:0007669"/>
    <property type="project" value="UniProtKB-SubCell"/>
</dbReference>
<dbReference type="AlphaFoldDB" id="A0A8J3ZKK7"/>
<keyword evidence="4 7" id="KW-1133">Transmembrane helix</keyword>
<evidence type="ECO:0000256" key="4">
    <source>
        <dbReference type="ARBA" id="ARBA00022989"/>
    </source>
</evidence>
<accession>A0A8J3ZKK7</accession>
<evidence type="ECO:0000256" key="1">
    <source>
        <dbReference type="ARBA" id="ARBA00004651"/>
    </source>
</evidence>
<evidence type="ECO:0000313" key="8">
    <source>
        <dbReference type="EMBL" id="GIJ66034.1"/>
    </source>
</evidence>